<evidence type="ECO:0000313" key="2">
    <source>
        <dbReference type="Proteomes" id="UP000826271"/>
    </source>
</evidence>
<dbReference type="Proteomes" id="UP000826271">
    <property type="component" value="Unassembled WGS sequence"/>
</dbReference>
<evidence type="ECO:0000313" key="1">
    <source>
        <dbReference type="EMBL" id="KAG8390845.1"/>
    </source>
</evidence>
<proteinExistence type="predicted"/>
<keyword evidence="2" id="KW-1185">Reference proteome</keyword>
<comment type="caution">
    <text evidence="1">The sequence shown here is derived from an EMBL/GenBank/DDBJ whole genome shotgun (WGS) entry which is preliminary data.</text>
</comment>
<protein>
    <submittedName>
        <fullName evidence="1">Uncharacterized protein</fullName>
    </submittedName>
</protein>
<organism evidence="1 2">
    <name type="scientific">Buddleja alternifolia</name>
    <dbReference type="NCBI Taxonomy" id="168488"/>
    <lineage>
        <taxon>Eukaryota</taxon>
        <taxon>Viridiplantae</taxon>
        <taxon>Streptophyta</taxon>
        <taxon>Embryophyta</taxon>
        <taxon>Tracheophyta</taxon>
        <taxon>Spermatophyta</taxon>
        <taxon>Magnoliopsida</taxon>
        <taxon>eudicotyledons</taxon>
        <taxon>Gunneridae</taxon>
        <taxon>Pentapetalae</taxon>
        <taxon>asterids</taxon>
        <taxon>lamiids</taxon>
        <taxon>Lamiales</taxon>
        <taxon>Scrophulariaceae</taxon>
        <taxon>Buddlejeae</taxon>
        <taxon>Buddleja</taxon>
    </lineage>
</organism>
<dbReference type="AlphaFoldDB" id="A0AAV6YAQ6"/>
<dbReference type="EMBL" id="WHWC01000001">
    <property type="protein sequence ID" value="KAG8390845.1"/>
    <property type="molecule type" value="Genomic_DNA"/>
</dbReference>
<gene>
    <name evidence="1" type="ORF">BUALT_Bualt01G0125800</name>
</gene>
<sequence length="69" mass="7885">MFVGSVLQYYYYEFSTCVKQFVEAGRLPRRTDVFFLQERAGLDNAPELREEAPVYILAASSEVDVQPSS</sequence>
<name>A0AAV6YAQ6_9LAMI</name>
<reference evidence="1" key="1">
    <citation type="submission" date="2019-10" db="EMBL/GenBank/DDBJ databases">
        <authorList>
            <person name="Zhang R."/>
            <person name="Pan Y."/>
            <person name="Wang J."/>
            <person name="Ma R."/>
            <person name="Yu S."/>
        </authorList>
    </citation>
    <scope>NUCLEOTIDE SEQUENCE</scope>
    <source>
        <strain evidence="1">LA-IB0</strain>
        <tissue evidence="1">Leaf</tissue>
    </source>
</reference>
<accession>A0AAV6YAQ6</accession>